<feature type="transmembrane region" description="Helical" evidence="1">
    <location>
        <begin position="76"/>
        <end position="97"/>
    </location>
</feature>
<reference evidence="2 3" key="1">
    <citation type="submission" date="2018-05" db="EMBL/GenBank/DDBJ databases">
        <title>Brumimicrobium oceani sp. nov., isolated from coastal sediment.</title>
        <authorList>
            <person name="Kou Y."/>
        </authorList>
    </citation>
    <scope>NUCLEOTIDE SEQUENCE [LARGE SCALE GENOMIC DNA]</scope>
    <source>
        <strain evidence="2 3">C305</strain>
    </source>
</reference>
<reference evidence="2 3" key="2">
    <citation type="submission" date="2018-05" db="EMBL/GenBank/DDBJ databases">
        <authorList>
            <person name="Lanie J.A."/>
            <person name="Ng W.-L."/>
            <person name="Kazmierczak K.M."/>
            <person name="Andrzejewski T.M."/>
            <person name="Davidsen T.M."/>
            <person name="Wayne K.J."/>
            <person name="Tettelin H."/>
            <person name="Glass J.I."/>
            <person name="Rusch D."/>
            <person name="Podicherti R."/>
            <person name="Tsui H.-C.T."/>
            <person name="Winkler M.E."/>
        </authorList>
    </citation>
    <scope>NUCLEOTIDE SEQUENCE [LARGE SCALE GENOMIC DNA]</scope>
    <source>
        <strain evidence="2 3">C305</strain>
    </source>
</reference>
<gene>
    <name evidence="2" type="ORF">DIT68_01310</name>
</gene>
<evidence type="ECO:0000313" key="3">
    <source>
        <dbReference type="Proteomes" id="UP000245370"/>
    </source>
</evidence>
<protein>
    <submittedName>
        <fullName evidence="2">Uncharacterized protein</fullName>
    </submittedName>
</protein>
<keyword evidence="1" id="KW-0812">Transmembrane</keyword>
<keyword evidence="3" id="KW-1185">Reference proteome</keyword>
<dbReference type="AlphaFoldDB" id="A0A2U2XGK1"/>
<keyword evidence="1" id="KW-0472">Membrane</keyword>
<dbReference type="Proteomes" id="UP000245370">
    <property type="component" value="Unassembled WGS sequence"/>
</dbReference>
<proteinExistence type="predicted"/>
<name>A0A2U2XGK1_9FLAO</name>
<evidence type="ECO:0000256" key="1">
    <source>
        <dbReference type="SAM" id="Phobius"/>
    </source>
</evidence>
<comment type="caution">
    <text evidence="2">The sequence shown here is derived from an EMBL/GenBank/DDBJ whole genome shotgun (WGS) entry which is preliminary data.</text>
</comment>
<dbReference type="OrthoDB" id="1467124at2"/>
<keyword evidence="1" id="KW-1133">Transmembrane helix</keyword>
<dbReference type="RefSeq" id="WP_109358004.1">
    <property type="nucleotide sequence ID" value="NZ_QFRJ01000001.1"/>
</dbReference>
<dbReference type="EMBL" id="QFRJ01000001">
    <property type="protein sequence ID" value="PWH86926.1"/>
    <property type="molecule type" value="Genomic_DNA"/>
</dbReference>
<accession>A0A2U2XGK1</accession>
<evidence type="ECO:0000313" key="2">
    <source>
        <dbReference type="EMBL" id="PWH86926.1"/>
    </source>
</evidence>
<sequence>MKSIFNFFLVLGVVIFMHSCGPARFVEPLRKHQNAIALDVGGPIIKVPDLAVTPIPFSSITYGRGVSNKLTLHGSWYTTAAIFGVAQVGAGATYGVWKSKRKKHGVSTMLGFNTAVDLFENNFKFWPQLDAHYYFKYNYKERNQEDLLTNGRKVANLFYAGIGTWYELASKKAHGERQETVVVPMLNIGHDLNWKRWTFKTEVKLIAPFSLNEDIVVDYFSLTGKNGATGLYLGLIHKF</sequence>
<organism evidence="2 3">
    <name type="scientific">Brumimicrobium oceani</name>
    <dbReference type="NCBI Taxonomy" id="2100725"/>
    <lineage>
        <taxon>Bacteria</taxon>
        <taxon>Pseudomonadati</taxon>
        <taxon>Bacteroidota</taxon>
        <taxon>Flavobacteriia</taxon>
        <taxon>Flavobacteriales</taxon>
        <taxon>Crocinitomicaceae</taxon>
        <taxon>Brumimicrobium</taxon>
    </lineage>
</organism>